<evidence type="ECO:0000313" key="2">
    <source>
        <dbReference type="EMBL" id="MBB4920632.1"/>
    </source>
</evidence>
<proteinExistence type="predicted"/>
<dbReference type="Proteomes" id="UP000552644">
    <property type="component" value="Unassembled WGS sequence"/>
</dbReference>
<dbReference type="EMBL" id="JACHJP010000015">
    <property type="protein sequence ID" value="MBB4920632.1"/>
    <property type="molecule type" value="Genomic_DNA"/>
</dbReference>
<comment type="caution">
    <text evidence="2">The sequence shown here is derived from an EMBL/GenBank/DDBJ whole genome shotgun (WGS) entry which is preliminary data.</text>
</comment>
<evidence type="ECO:0000256" key="1">
    <source>
        <dbReference type="SAM" id="MobiDB-lite"/>
    </source>
</evidence>
<feature type="region of interest" description="Disordered" evidence="1">
    <location>
        <begin position="48"/>
        <end position="71"/>
    </location>
</feature>
<dbReference type="AlphaFoldDB" id="A0A7W7QVP0"/>
<keyword evidence="3" id="KW-1185">Reference proteome</keyword>
<protein>
    <submittedName>
        <fullName evidence="2">Uncharacterized protein</fullName>
    </submittedName>
</protein>
<reference evidence="2 3" key="1">
    <citation type="submission" date="2020-08" db="EMBL/GenBank/DDBJ databases">
        <title>Genomic Encyclopedia of Type Strains, Phase III (KMG-III): the genomes of soil and plant-associated and newly described type strains.</title>
        <authorList>
            <person name="Whitman W."/>
        </authorList>
    </citation>
    <scope>NUCLEOTIDE SEQUENCE [LARGE SCALE GENOMIC DNA]</scope>
    <source>
        <strain evidence="2 3">CECT 8840</strain>
    </source>
</reference>
<accession>A0A7W7QVP0</accession>
<gene>
    <name evidence="2" type="ORF">FHS44_007783</name>
</gene>
<name>A0A7W7QVP0_9ACTN</name>
<sequence length="71" mass="7555">MDRQPIVCNTCTGVLLTTDSRDYTTQRGRLIVTNGYCSCPPAQKATPAVTSATAPEPLAQRPVTETAMVNA</sequence>
<dbReference type="RefSeq" id="WP_184725132.1">
    <property type="nucleotide sequence ID" value="NZ_JACHJP010000015.1"/>
</dbReference>
<evidence type="ECO:0000313" key="3">
    <source>
        <dbReference type="Proteomes" id="UP000552644"/>
    </source>
</evidence>
<organism evidence="2 3">
    <name type="scientific">Streptosporangium saharense</name>
    <dbReference type="NCBI Taxonomy" id="1706840"/>
    <lineage>
        <taxon>Bacteria</taxon>
        <taxon>Bacillati</taxon>
        <taxon>Actinomycetota</taxon>
        <taxon>Actinomycetes</taxon>
        <taxon>Streptosporangiales</taxon>
        <taxon>Streptosporangiaceae</taxon>
        <taxon>Streptosporangium</taxon>
    </lineage>
</organism>